<feature type="domain" description="Virulence factor membrane-bound polymerase C-terminal" evidence="7">
    <location>
        <begin position="376"/>
        <end position="546"/>
    </location>
</feature>
<sequence length="587" mass="65960">MIDLKRLFCLFAVAGAVLLLGLAFVFPLHLAPWTTFHNEFLFAAAVLLLASVHLDHAPRIDIAFHSICAVIILMAAMHTIWGESPLDQAWILGVYVFIALLSFHIGAQRKDASHMDGIFWAVALSAALSALIAFLQWVGVFAKGDWDPAFFFPSPGGGRTASNIAQANNFGTLLILGLWSCLFLLQRAYERPHMRRLAEWATGGTLVLLVLGIYLSGSRTAMLNLILAPIFVAGWLWIRQRSIRSKLLIWTIAPIVLLLVLQVLMPPLSEWLGLPQPPEDRSLTSDSSRLRLWAMVWASILDSPWWGHGLTAMAETHLRLSPIYGAFDYRIAAHAHNTVLDLLLMFGIPVGGAVAVGVVWLWWRAWRAAREPAQLFAWLMCSAMFVHALLEYPLHYGFFLWLLCLLLGYLVGKSGQPVTLRRSVLTGVMWLVLVGTVAYPFWRGYVEVEKLYTLLRQQGPTAVQAVLPQAHPFSRTLYPGLLDRLNWISRPSADMSSLTDEELTALVQATRRYPLPGLLWRAVLAYAYRGDAEQAAWYGQRLCSMFHPGLCEKAAEEWPELGKGRIDWPDLPWHAWRDAQVSRRDSR</sequence>
<evidence type="ECO:0000256" key="3">
    <source>
        <dbReference type="ARBA" id="ARBA00022989"/>
    </source>
</evidence>
<dbReference type="EMBL" id="AP018558">
    <property type="protein sequence ID" value="BBD76801.1"/>
    <property type="molecule type" value="Genomic_DNA"/>
</dbReference>
<feature type="transmembrane region" description="Helical" evidence="5">
    <location>
        <begin position="88"/>
        <end position="106"/>
    </location>
</feature>
<dbReference type="InterPro" id="IPR021797">
    <property type="entry name" value="Wzy_C_2"/>
</dbReference>
<name>A0A2Z6DWH3_HYDTE</name>
<evidence type="ECO:0000256" key="4">
    <source>
        <dbReference type="ARBA" id="ARBA00023136"/>
    </source>
</evidence>
<accession>A0A2Z6DWH3</accession>
<dbReference type="OrthoDB" id="4448at2"/>
<comment type="subcellular location">
    <subcellularLocation>
        <location evidence="1">Membrane</location>
        <topology evidence="1">Multi-pass membrane protein</topology>
    </subcellularLocation>
</comment>
<feature type="transmembrane region" description="Helical" evidence="5">
    <location>
        <begin position="62"/>
        <end position="82"/>
    </location>
</feature>
<evidence type="ECO:0000259" key="7">
    <source>
        <dbReference type="Pfam" id="PF11846"/>
    </source>
</evidence>
<protein>
    <submittedName>
        <fullName evidence="8">Uncharacterized protein</fullName>
    </submittedName>
</protein>
<evidence type="ECO:0000256" key="2">
    <source>
        <dbReference type="ARBA" id="ARBA00022692"/>
    </source>
</evidence>
<feature type="transmembrane region" description="Helical" evidence="5">
    <location>
        <begin position="118"/>
        <end position="144"/>
    </location>
</feature>
<feature type="transmembrane region" description="Helical" evidence="5">
    <location>
        <begin position="197"/>
        <end position="215"/>
    </location>
</feature>
<evidence type="ECO:0000259" key="6">
    <source>
        <dbReference type="Pfam" id="PF04932"/>
    </source>
</evidence>
<gene>
    <name evidence="8" type="ORF">HPTL_0533</name>
</gene>
<feature type="domain" description="O-antigen ligase-related" evidence="6">
    <location>
        <begin position="205"/>
        <end position="350"/>
    </location>
</feature>
<evidence type="ECO:0000256" key="1">
    <source>
        <dbReference type="ARBA" id="ARBA00004141"/>
    </source>
</evidence>
<evidence type="ECO:0000313" key="9">
    <source>
        <dbReference type="Proteomes" id="UP000262004"/>
    </source>
</evidence>
<keyword evidence="9" id="KW-1185">Reference proteome</keyword>
<dbReference type="InterPro" id="IPR007016">
    <property type="entry name" value="O-antigen_ligase-rel_domated"/>
</dbReference>
<keyword evidence="3 5" id="KW-1133">Transmembrane helix</keyword>
<dbReference type="Proteomes" id="UP000262004">
    <property type="component" value="Chromosome"/>
</dbReference>
<proteinExistence type="predicted"/>
<feature type="transmembrane region" description="Helical" evidence="5">
    <location>
        <begin position="375"/>
        <end position="390"/>
    </location>
</feature>
<dbReference type="AlphaFoldDB" id="A0A2Z6DWH3"/>
<dbReference type="Pfam" id="PF04932">
    <property type="entry name" value="Wzy_C"/>
    <property type="match status" value="1"/>
</dbReference>
<dbReference type="Pfam" id="PF11846">
    <property type="entry name" value="Wzy_C_2"/>
    <property type="match status" value="1"/>
</dbReference>
<feature type="transmembrane region" description="Helical" evidence="5">
    <location>
        <begin position="342"/>
        <end position="363"/>
    </location>
</feature>
<feature type="transmembrane region" description="Helical" evidence="5">
    <location>
        <begin position="247"/>
        <end position="265"/>
    </location>
</feature>
<evidence type="ECO:0000256" key="5">
    <source>
        <dbReference type="SAM" id="Phobius"/>
    </source>
</evidence>
<dbReference type="InterPro" id="IPR051533">
    <property type="entry name" value="WaaL-like"/>
</dbReference>
<dbReference type="RefSeq" id="WP_119334612.1">
    <property type="nucleotide sequence ID" value="NZ_AP018558.1"/>
</dbReference>
<dbReference type="GO" id="GO:0016020">
    <property type="term" value="C:membrane"/>
    <property type="evidence" value="ECO:0007669"/>
    <property type="project" value="UniProtKB-SubCell"/>
</dbReference>
<keyword evidence="2 5" id="KW-0812">Transmembrane</keyword>
<organism evidence="8 9">
    <name type="scientific">Hydrogenophilus thermoluteolus</name>
    <name type="common">Pseudomonas hydrogenothermophila</name>
    <dbReference type="NCBI Taxonomy" id="297"/>
    <lineage>
        <taxon>Bacteria</taxon>
        <taxon>Pseudomonadati</taxon>
        <taxon>Pseudomonadota</taxon>
        <taxon>Hydrogenophilia</taxon>
        <taxon>Hydrogenophilales</taxon>
        <taxon>Hydrogenophilaceae</taxon>
        <taxon>Hydrogenophilus</taxon>
    </lineage>
</organism>
<feature type="transmembrane region" description="Helical" evidence="5">
    <location>
        <begin position="396"/>
        <end position="412"/>
    </location>
</feature>
<keyword evidence="4 5" id="KW-0472">Membrane</keyword>
<feature type="transmembrane region" description="Helical" evidence="5">
    <location>
        <begin position="7"/>
        <end position="30"/>
    </location>
</feature>
<feature type="transmembrane region" description="Helical" evidence="5">
    <location>
        <begin position="164"/>
        <end position="185"/>
    </location>
</feature>
<feature type="transmembrane region" description="Helical" evidence="5">
    <location>
        <begin position="36"/>
        <end position="55"/>
    </location>
</feature>
<feature type="transmembrane region" description="Helical" evidence="5">
    <location>
        <begin position="424"/>
        <end position="442"/>
    </location>
</feature>
<dbReference type="KEGG" id="htl:HPTL_0533"/>
<evidence type="ECO:0000313" key="8">
    <source>
        <dbReference type="EMBL" id="BBD76801.1"/>
    </source>
</evidence>
<dbReference type="PANTHER" id="PTHR37422:SF13">
    <property type="entry name" value="LIPOPOLYSACCHARIDE BIOSYNTHESIS PROTEIN PA4999-RELATED"/>
    <property type="match status" value="1"/>
</dbReference>
<reference evidence="8 9" key="1">
    <citation type="submission" date="2018-04" db="EMBL/GenBank/DDBJ databases">
        <title>Complete genome sequence of Hydrogenophilus thermoluteolus TH-1.</title>
        <authorList>
            <person name="Arai H."/>
        </authorList>
    </citation>
    <scope>NUCLEOTIDE SEQUENCE [LARGE SCALE GENOMIC DNA]</scope>
    <source>
        <strain evidence="8 9">TH-1</strain>
    </source>
</reference>
<dbReference type="PANTHER" id="PTHR37422">
    <property type="entry name" value="TEICHURONIC ACID BIOSYNTHESIS PROTEIN TUAE"/>
    <property type="match status" value="1"/>
</dbReference>
<feature type="transmembrane region" description="Helical" evidence="5">
    <location>
        <begin position="221"/>
        <end position="238"/>
    </location>
</feature>